<evidence type="ECO:0000256" key="2">
    <source>
        <dbReference type="ARBA" id="ARBA00023004"/>
    </source>
</evidence>
<feature type="region of interest" description="Disordered" evidence="5">
    <location>
        <begin position="1"/>
        <end position="37"/>
    </location>
</feature>
<dbReference type="EMBL" id="JACHJJ010000029">
    <property type="protein sequence ID" value="MBB5967086.1"/>
    <property type="molecule type" value="Genomic_DNA"/>
</dbReference>
<feature type="domain" description="Sulfatase-modifying factor enzyme-like" evidence="6">
    <location>
        <begin position="206"/>
        <end position="464"/>
    </location>
</feature>
<dbReference type="GO" id="GO:0044875">
    <property type="term" value="F:gamma-glutamyl hercynylcysteine sulfoxide synthase activity"/>
    <property type="evidence" value="ECO:0007669"/>
    <property type="project" value="UniProtKB-EC"/>
</dbReference>
<dbReference type="InterPro" id="IPR016187">
    <property type="entry name" value="CTDL_fold"/>
</dbReference>
<protein>
    <recommendedName>
        <fullName evidence="4">Hercynine oxygenase</fullName>
        <ecNumber evidence="4">1.14.99.50</ecNumber>
    </recommendedName>
    <alternativeName>
        <fullName evidence="4">Gamma-glutamyl hercynylcysteine S-oxide synthase</fullName>
    </alternativeName>
</protein>
<dbReference type="InterPro" id="IPR024775">
    <property type="entry name" value="DinB-like"/>
</dbReference>
<evidence type="ECO:0000313" key="9">
    <source>
        <dbReference type="Proteomes" id="UP000562352"/>
    </source>
</evidence>
<dbReference type="Pfam" id="PF03781">
    <property type="entry name" value="FGE-sulfatase"/>
    <property type="match status" value="1"/>
</dbReference>
<feature type="binding site" evidence="4">
    <location>
        <position position="82"/>
    </location>
    <ligand>
        <name>Fe cation</name>
        <dbReference type="ChEBI" id="CHEBI:24875"/>
    </ligand>
</feature>
<evidence type="ECO:0000256" key="4">
    <source>
        <dbReference type="HAMAP-Rule" id="MF_02035"/>
    </source>
</evidence>
<dbReference type="EC" id="1.14.99.50" evidence="4"/>
<comment type="function">
    <text evidence="4">Catalyzes the oxidative sulfurization of hercynine (N-alpha,N-alpha,N-alpha-trimethyl-L-histidine) into hercynyl-gamma-L-glutamyl-L-cysteine sulfoxide, a step in the biosynthesis pathway of ergothioneine.</text>
</comment>
<evidence type="ECO:0000256" key="3">
    <source>
        <dbReference type="ARBA" id="ARBA00037882"/>
    </source>
</evidence>
<dbReference type="InterPro" id="IPR032890">
    <property type="entry name" value="EgtB_Actinobacteria"/>
</dbReference>
<evidence type="ECO:0000259" key="7">
    <source>
        <dbReference type="Pfam" id="PF12867"/>
    </source>
</evidence>
<evidence type="ECO:0000259" key="6">
    <source>
        <dbReference type="Pfam" id="PF03781"/>
    </source>
</evidence>
<evidence type="ECO:0000313" key="8">
    <source>
        <dbReference type="EMBL" id="MBB5967086.1"/>
    </source>
</evidence>
<feature type="binding site" evidence="4">
    <location>
        <position position="453"/>
    </location>
    <ligand>
        <name>gamma-L-glutamyl-L-cysteine</name>
        <dbReference type="ChEBI" id="CHEBI:58173"/>
    </ligand>
</feature>
<dbReference type="AlphaFoldDB" id="A0A841DIW1"/>
<dbReference type="InterPro" id="IPR051043">
    <property type="entry name" value="Sulfatase_Mod_Factor_Kinase"/>
</dbReference>
<dbReference type="Proteomes" id="UP000562352">
    <property type="component" value="Unassembled WGS sequence"/>
</dbReference>
<feature type="binding site" evidence="4">
    <location>
        <position position="169"/>
    </location>
    <ligand>
        <name>Fe cation</name>
        <dbReference type="ChEBI" id="CHEBI:24875"/>
    </ligand>
</feature>
<accession>A0A841DIW1</accession>
<sequence length="471" mass="52758">MNGIGERDFGGHGVREHGVRGREAEGRGVGERDEGERDVKERIAAGLAAVRDRSLAYTDADDDLLVRQHSPLMSPLVWDLAHVGNYEELWVLRETGGITPLRPEIDDLYDAFKHPRRDRPSLPILGPEEARRYISGVRGRVLDVLDAVDLDGPDPLRRDGFVFGLVIQHEHQHDETMLATLQLSGRPGLVAEGGLPPGRAGAPTGAEEVFVPGGPFLMGTDLLPWAYDNERPAHRVDLPAYWIDRFPVSNGAYAAFVEDGGYGDPRWWTAEGRRWLRSSGAFAPLFWTRDGGTWWRTRFGRTEPVPMDEPVQHVCWYEADAYARWAGRRLPTEAEWEKACGWDPEAGRARKYPWGDGDPGPGRANLGHRAARPAPVGAYPAGASAYGAEQMIGEVWEWTSSHFLPYPGFRSFPYPEYSEVFFGRDHRVLRGGSWAADPAAVRTTFRNWDYPVRRQIFSGFRCARSASREEA</sequence>
<evidence type="ECO:0000256" key="1">
    <source>
        <dbReference type="ARBA" id="ARBA00023002"/>
    </source>
</evidence>
<dbReference type="PANTHER" id="PTHR23150:SF36">
    <property type="entry name" value="HERCYNINE OXYGENASE"/>
    <property type="match status" value="1"/>
</dbReference>
<comment type="similarity">
    <text evidence="4">Belongs to the EgtB family.</text>
</comment>
<dbReference type="InterPro" id="IPR005532">
    <property type="entry name" value="SUMF_dom"/>
</dbReference>
<comment type="pathway">
    <text evidence="3 4">Amino-acid biosynthesis; ergothioneine biosynthesis.</text>
</comment>
<reference evidence="8 9" key="1">
    <citation type="submission" date="2020-08" db="EMBL/GenBank/DDBJ databases">
        <title>Genomic Encyclopedia of Type Strains, Phase III (KMG-III): the genomes of soil and plant-associated and newly described type strains.</title>
        <authorList>
            <person name="Whitman W."/>
        </authorList>
    </citation>
    <scope>NUCLEOTIDE SEQUENCE [LARGE SCALE GENOMIC DNA]</scope>
    <source>
        <strain evidence="8 9">CECT 3303</strain>
    </source>
</reference>
<gene>
    <name evidence="4" type="primary">egtB</name>
    <name evidence="8" type="ORF">FHS22_006388</name>
</gene>
<comment type="cofactor">
    <cofactor evidence="4">
        <name>Fe(2+)</name>
        <dbReference type="ChEBI" id="CHEBI:29033"/>
    </cofactor>
</comment>
<keyword evidence="2 4" id="KW-0408">Iron</keyword>
<dbReference type="RefSeq" id="WP_184947815.1">
    <property type="nucleotide sequence ID" value="NZ_BAAAWZ010000001.1"/>
</dbReference>
<proteinExistence type="inferred from homology"/>
<feature type="binding site" evidence="4">
    <location>
        <begin position="116"/>
        <end position="119"/>
    </location>
    <ligand>
        <name>gamma-L-glutamyl-L-cysteine</name>
        <dbReference type="ChEBI" id="CHEBI:58173"/>
    </ligand>
</feature>
<dbReference type="InterPro" id="IPR042095">
    <property type="entry name" value="SUMF_sf"/>
</dbReference>
<dbReference type="GO" id="GO:0005506">
    <property type="term" value="F:iron ion binding"/>
    <property type="evidence" value="ECO:0007669"/>
    <property type="project" value="UniProtKB-UniRule"/>
</dbReference>
<dbReference type="UniPathway" id="UPA01014"/>
<feature type="domain" description="DinB-like" evidence="7">
    <location>
        <begin position="48"/>
        <end position="177"/>
    </location>
</feature>
<keyword evidence="1 4" id="KW-0560">Oxidoreductase</keyword>
<comment type="caution">
    <text evidence="8">The sequence shown here is derived from an EMBL/GenBank/DDBJ whole genome shotgun (WGS) entry which is preliminary data.</text>
</comment>
<evidence type="ECO:0000256" key="5">
    <source>
        <dbReference type="SAM" id="MobiDB-lite"/>
    </source>
</evidence>
<dbReference type="Pfam" id="PF12867">
    <property type="entry name" value="DinB_2"/>
    <property type="match status" value="1"/>
</dbReference>
<feature type="binding site" evidence="4">
    <location>
        <position position="173"/>
    </location>
    <ligand>
        <name>Fe cation</name>
        <dbReference type="ChEBI" id="CHEBI:24875"/>
    </ligand>
</feature>
<keyword evidence="9" id="KW-1185">Reference proteome</keyword>
<keyword evidence="4" id="KW-0503">Monooxygenase</keyword>
<organism evidence="8 9">
    <name type="scientific">Planomonospora venezuelensis</name>
    <dbReference type="NCBI Taxonomy" id="1999"/>
    <lineage>
        <taxon>Bacteria</taxon>
        <taxon>Bacillati</taxon>
        <taxon>Actinomycetota</taxon>
        <taxon>Actinomycetes</taxon>
        <taxon>Streptosporangiales</taxon>
        <taxon>Streptosporangiaceae</taxon>
        <taxon>Planomonospora</taxon>
    </lineage>
</organism>
<dbReference type="PANTHER" id="PTHR23150">
    <property type="entry name" value="SULFATASE MODIFYING FACTOR 1, 2"/>
    <property type="match status" value="1"/>
</dbReference>
<dbReference type="Gene3D" id="3.90.1580.10">
    <property type="entry name" value="paralog of FGE (formylglycine-generating enzyme)"/>
    <property type="match status" value="1"/>
</dbReference>
<feature type="binding site" evidence="4">
    <location>
        <position position="449"/>
    </location>
    <ligand>
        <name>gamma-L-glutamyl-L-cysteine</name>
        <dbReference type="ChEBI" id="CHEBI:58173"/>
    </ligand>
</feature>
<dbReference type="InterPro" id="IPR017806">
    <property type="entry name" value="EgtB"/>
</dbReference>
<dbReference type="InterPro" id="IPR034660">
    <property type="entry name" value="DinB/YfiT-like"/>
</dbReference>
<dbReference type="NCBIfam" id="TIGR03440">
    <property type="entry name" value="egtB_TIGR03440"/>
    <property type="match status" value="1"/>
</dbReference>
<dbReference type="HAMAP" id="MF_02035">
    <property type="entry name" value="EgtB"/>
    <property type="match status" value="1"/>
</dbReference>
<comment type="catalytic activity">
    <reaction evidence="4">
        <text>gamma-L-glutamyl-L-cysteine + hercynine + O2 = gamma-L-glutamyl-hercynylcysteine S-oxide + H2O</text>
        <dbReference type="Rhea" id="RHEA:42672"/>
        <dbReference type="ChEBI" id="CHEBI:15377"/>
        <dbReference type="ChEBI" id="CHEBI:15379"/>
        <dbReference type="ChEBI" id="CHEBI:15781"/>
        <dbReference type="ChEBI" id="CHEBI:58173"/>
        <dbReference type="ChEBI" id="CHEBI:82703"/>
        <dbReference type="EC" id="1.14.99.50"/>
    </reaction>
</comment>
<name>A0A841DIW1_PLAVE</name>
<dbReference type="SUPFAM" id="SSF109854">
    <property type="entry name" value="DinB/YfiT-like putative metalloenzymes"/>
    <property type="match status" value="1"/>
</dbReference>
<dbReference type="SUPFAM" id="SSF56436">
    <property type="entry name" value="C-type lectin-like"/>
    <property type="match status" value="1"/>
</dbReference>
<keyword evidence="4" id="KW-0479">Metal-binding</keyword>